<sequence>MRNNLRRFLHTVTLRCALFMSLVIGMPALAQPPNGSILSIDATAGTAAHGQLFVITQTGQRSVFSDFGAVSQGVSGIEPNAVAWLPATLLGPGAGILVTDGSGGTGGNGAVFKVDPQTGARTVLSDFGNATSGTLGSYPIGVLTLGGLLDSFPTIYVIDAFAGTNGLGTLFQVDGRTGYRTVISDFNDSSKGTLGGYPNSIAWNPGLLGLLGLSGNTIIIADGAAGTMQYGAVFSVTTDGNRTLLSDFGNSAQGPVDSNPLSYPVSVAVAPIWSSQAGSIFVLDAQAGPAQKGVLVKISANGRRTIVSDFGDAAKGPLAAGLEYGALAWQTGQDAILVQDGNAGSNSQGALFSVNPTTGVRTLLSDFGNASSGSTGSLPAGLGLVP</sequence>
<name>A0ABM5Z2V8_9BURK</name>
<gene>
    <name evidence="2" type="ORF">CPter291_1183</name>
</gene>
<protein>
    <recommendedName>
        <fullName evidence="4">NHL repeat family protein</fullName>
    </recommendedName>
</protein>
<accession>A0ABM5Z2V8</accession>
<organism evidence="2 3">
    <name type="scientific">Collimonas pratensis</name>
    <dbReference type="NCBI Taxonomy" id="279113"/>
    <lineage>
        <taxon>Bacteria</taxon>
        <taxon>Pseudomonadati</taxon>
        <taxon>Pseudomonadota</taxon>
        <taxon>Betaproteobacteria</taxon>
        <taxon>Burkholderiales</taxon>
        <taxon>Oxalobacteraceae</taxon>
        <taxon>Collimonas</taxon>
    </lineage>
</organism>
<evidence type="ECO:0000313" key="2">
    <source>
        <dbReference type="EMBL" id="AMP13459.1"/>
    </source>
</evidence>
<evidence type="ECO:0000256" key="1">
    <source>
        <dbReference type="SAM" id="SignalP"/>
    </source>
</evidence>
<evidence type="ECO:0008006" key="4">
    <source>
        <dbReference type="Google" id="ProtNLM"/>
    </source>
</evidence>
<evidence type="ECO:0000313" key="3">
    <source>
        <dbReference type="Proteomes" id="UP000074914"/>
    </source>
</evidence>
<reference evidence="2 3" key="1">
    <citation type="submission" date="2015-11" db="EMBL/GenBank/DDBJ databases">
        <title>Exploring the genomic traits of fungus-feeding bacterial genus Collimonas.</title>
        <authorList>
            <person name="Song C."/>
            <person name="Schmidt R."/>
            <person name="de Jager V."/>
            <person name="Krzyzanowska D."/>
            <person name="Jongedijk E."/>
            <person name="Cankar K."/>
            <person name="Beekwilder J."/>
            <person name="van Veen A."/>
            <person name="de Boer W."/>
            <person name="van Veen J.A."/>
            <person name="Garbeva P."/>
        </authorList>
    </citation>
    <scope>NUCLEOTIDE SEQUENCE [LARGE SCALE GENOMIC DNA]</scope>
    <source>
        <strain evidence="2 3">Ter291</strain>
    </source>
</reference>
<feature type="signal peptide" evidence="1">
    <location>
        <begin position="1"/>
        <end position="30"/>
    </location>
</feature>
<dbReference type="RefSeq" id="WP_156479920.1">
    <property type="nucleotide sequence ID" value="NZ_CP013236.1"/>
</dbReference>
<dbReference type="SUPFAM" id="SSF75011">
    <property type="entry name" value="3-carboxy-cis,cis-mucoante lactonizing enzyme"/>
    <property type="match status" value="1"/>
</dbReference>
<feature type="chain" id="PRO_5045274858" description="NHL repeat family protein" evidence="1">
    <location>
        <begin position="31"/>
        <end position="386"/>
    </location>
</feature>
<dbReference type="EMBL" id="CP013236">
    <property type="protein sequence ID" value="AMP13459.1"/>
    <property type="molecule type" value="Genomic_DNA"/>
</dbReference>
<proteinExistence type="predicted"/>
<dbReference type="Proteomes" id="UP000074914">
    <property type="component" value="Chromosome"/>
</dbReference>
<keyword evidence="1" id="KW-0732">Signal</keyword>
<keyword evidence="3" id="KW-1185">Reference proteome</keyword>